<dbReference type="EMBL" id="RWAH01000013">
    <property type="protein sequence ID" value="MMS77761.1"/>
    <property type="molecule type" value="Genomic_DNA"/>
</dbReference>
<evidence type="ECO:0000313" key="1">
    <source>
        <dbReference type="EMBL" id="MMS77761.1"/>
    </source>
</evidence>
<dbReference type="Proteomes" id="UP000839526">
    <property type="component" value="Unassembled WGS sequence"/>
</dbReference>
<dbReference type="Pfam" id="PF06864">
    <property type="entry name" value="PAP_PilO"/>
    <property type="match status" value="1"/>
</dbReference>
<protein>
    <submittedName>
        <fullName evidence="1">Pilus assembly protein</fullName>
    </submittedName>
</protein>
<accession>A0A403T1T5</accession>
<feature type="non-terminal residue" evidence="1">
    <location>
        <position position="1"/>
    </location>
</feature>
<comment type="caution">
    <text evidence="1">The sequence shown here is derived from an EMBL/GenBank/DDBJ whole genome shotgun (WGS) entry which is preliminary data.</text>
</comment>
<organism evidence="1">
    <name type="scientific">Salmonella enterica</name>
    <name type="common">Salmonella choleraesuis</name>
    <dbReference type="NCBI Taxonomy" id="28901"/>
    <lineage>
        <taxon>Bacteria</taxon>
        <taxon>Pseudomonadati</taxon>
        <taxon>Pseudomonadota</taxon>
        <taxon>Gammaproteobacteria</taxon>
        <taxon>Enterobacterales</taxon>
        <taxon>Enterobacteriaceae</taxon>
        <taxon>Salmonella</taxon>
    </lineage>
</organism>
<reference evidence="1" key="1">
    <citation type="submission" date="2018-10" db="EMBL/GenBank/DDBJ databases">
        <authorList>
            <consortium name="PulseNet: The National Subtyping Network for Foodborne Disease Surveillance"/>
            <person name="Tarr C.L."/>
            <person name="Trees E."/>
            <person name="Katz L.S."/>
            <person name="Carleton-Romer H.A."/>
            <person name="Stroika S."/>
            <person name="Kucerova Z."/>
            <person name="Roache K.F."/>
            <person name="Sabol A.L."/>
            <person name="Besser J."/>
            <person name="Gerner-Smidt P."/>
        </authorList>
    </citation>
    <scope>NUCLEOTIDE SEQUENCE [LARGE SCALE GENOMIC DNA]</scope>
    <source>
        <strain evidence="1">PNUSAS052121</strain>
    </source>
</reference>
<sequence>PGMDEPVPPVTVQLMRVVSWYQAHQATLTLTAVNEEPGVPGDDGTPPPAQDWQEYTFTLTDRRVPEMLAGPADGQGIRISKVTFTLSGEGQQYETEGHIYAGKK</sequence>
<name>A0A403T1T5_SALER</name>
<dbReference type="InterPro" id="IPR009663">
    <property type="entry name" value="PAP_PilO"/>
</dbReference>
<dbReference type="AlphaFoldDB" id="A0A403T1T5"/>
<gene>
    <name evidence="1" type="ORF">D9O31_14660</name>
</gene>
<proteinExistence type="predicted"/>